<dbReference type="GO" id="GO:0006431">
    <property type="term" value="P:methionyl-tRNA aminoacylation"/>
    <property type="evidence" value="ECO:0007669"/>
    <property type="project" value="UniProtKB-UniRule"/>
</dbReference>
<dbReference type="GO" id="GO:0005737">
    <property type="term" value="C:cytoplasm"/>
    <property type="evidence" value="ECO:0007669"/>
    <property type="project" value="UniProtKB-SubCell"/>
</dbReference>
<dbReference type="Gene3D" id="1.10.730.10">
    <property type="entry name" value="Isoleucyl-tRNA Synthetase, Domain 1"/>
    <property type="match status" value="1"/>
</dbReference>
<dbReference type="PANTHER" id="PTHR43326:SF1">
    <property type="entry name" value="METHIONINE--TRNA LIGASE, MITOCHONDRIAL"/>
    <property type="match status" value="1"/>
</dbReference>
<sequence>MADPYYITTAIHYPNGRPHIGHAYEMIAADAIARFQRQAGRDVRFQTGTDEHGLKMAQTARAKGVEVRAFADEMSSHFSAMADTLNISYDRFIRTVEPDHYAASQAIWQAMRDKGDLYLDRYEGWYSVRDEAFYDEKELVDGEGGQRLSPQGTPVEWTAEETWFFRLSKYQQPLLDLYAANPDFIRPEARRNEVMRFVEGGLSDLSVSRTSFDWGVPVPDSPGHVMYVWVDALTNYLTGAGYPDNAEELGRFWPADLHLIGKDITRFHTVYWPAFLMSANLALPKQVFAHGFVLHRGEKMSKSVGNVVSPDELTQAFGVDAVRYFLLREVSFGQDGSYSAEAIVTRVNAELANSFGNLAQRTLSFIAKNLGGALPDAGRSDPADAMLIEEVVVACAGLTTAFDDLMLSQGIEAWMRGVFACNQYIDAQAPWALRKTDPERMHAVLGTLVRAIRMLAIAILPVVPDSAAKVLDQIGATERDHAAVDDDGWYARHAATGFVIAPPSPVFPRLEMPAVAEA</sequence>
<evidence type="ECO:0000259" key="11">
    <source>
        <dbReference type="Pfam" id="PF19303"/>
    </source>
</evidence>
<evidence type="ECO:0000256" key="3">
    <source>
        <dbReference type="ARBA" id="ARBA00022490"/>
    </source>
</evidence>
<dbReference type="SUPFAM" id="SSF52374">
    <property type="entry name" value="Nucleotidylyl transferase"/>
    <property type="match status" value="1"/>
</dbReference>
<evidence type="ECO:0000256" key="1">
    <source>
        <dbReference type="ARBA" id="ARBA00003314"/>
    </source>
</evidence>
<keyword evidence="13" id="KW-1185">Reference proteome</keyword>
<evidence type="ECO:0000259" key="10">
    <source>
        <dbReference type="Pfam" id="PF09334"/>
    </source>
</evidence>
<organism evidence="12 13">
    <name type="scientific">Sphingomonas liriopis</name>
    <dbReference type="NCBI Taxonomy" id="2949094"/>
    <lineage>
        <taxon>Bacteria</taxon>
        <taxon>Pseudomonadati</taxon>
        <taxon>Pseudomonadota</taxon>
        <taxon>Alphaproteobacteria</taxon>
        <taxon>Sphingomonadales</taxon>
        <taxon>Sphingomonadaceae</taxon>
        <taxon>Sphingomonas</taxon>
    </lineage>
</organism>
<name>A0A9X2HMB8_9SPHN</name>
<dbReference type="InterPro" id="IPR015413">
    <property type="entry name" value="Methionyl/Leucyl_tRNA_Synth"/>
</dbReference>
<keyword evidence="7 9" id="KW-0648">Protein biosynthesis</keyword>
<dbReference type="Gene3D" id="3.40.50.620">
    <property type="entry name" value="HUPs"/>
    <property type="match status" value="1"/>
</dbReference>
<gene>
    <name evidence="9 12" type="primary">metG</name>
    <name evidence="12" type="ORF">M9979_01855</name>
</gene>
<dbReference type="GO" id="GO:0005524">
    <property type="term" value="F:ATP binding"/>
    <property type="evidence" value="ECO:0007669"/>
    <property type="project" value="UniProtKB-UniRule"/>
</dbReference>
<comment type="catalytic activity">
    <reaction evidence="9">
        <text>tRNA(Met) + L-methionine + ATP = L-methionyl-tRNA(Met) + AMP + diphosphate</text>
        <dbReference type="Rhea" id="RHEA:13481"/>
        <dbReference type="Rhea" id="RHEA-COMP:9667"/>
        <dbReference type="Rhea" id="RHEA-COMP:9698"/>
        <dbReference type="ChEBI" id="CHEBI:30616"/>
        <dbReference type="ChEBI" id="CHEBI:33019"/>
        <dbReference type="ChEBI" id="CHEBI:57844"/>
        <dbReference type="ChEBI" id="CHEBI:78442"/>
        <dbReference type="ChEBI" id="CHEBI:78530"/>
        <dbReference type="ChEBI" id="CHEBI:456215"/>
        <dbReference type="EC" id="6.1.1.10"/>
    </reaction>
</comment>
<comment type="subunit">
    <text evidence="9">Monomer.</text>
</comment>
<dbReference type="SUPFAM" id="SSF47323">
    <property type="entry name" value="Anticodon-binding domain of a subclass of class I aminoacyl-tRNA synthetases"/>
    <property type="match status" value="1"/>
</dbReference>
<dbReference type="PRINTS" id="PR01041">
    <property type="entry name" value="TRNASYNTHMET"/>
</dbReference>
<dbReference type="CDD" id="cd07957">
    <property type="entry name" value="Anticodon_Ia_Met"/>
    <property type="match status" value="1"/>
</dbReference>
<keyword evidence="5 9" id="KW-0547">Nucleotide-binding</keyword>
<dbReference type="InterPro" id="IPR009080">
    <property type="entry name" value="tRNAsynth_Ia_anticodon-bd"/>
</dbReference>
<evidence type="ECO:0000256" key="7">
    <source>
        <dbReference type="ARBA" id="ARBA00022917"/>
    </source>
</evidence>
<comment type="function">
    <text evidence="1 9">Is required not only for elongation of protein synthesis but also for the initiation of all mRNA translation through initiator tRNA(fMet) aminoacylation.</text>
</comment>
<reference evidence="12" key="1">
    <citation type="submission" date="2022-05" db="EMBL/GenBank/DDBJ databases">
        <title>Sphingomonas sp. strain RP10 Genome sequencing and assembly.</title>
        <authorList>
            <person name="Kim I."/>
        </authorList>
    </citation>
    <scope>NUCLEOTIDE SEQUENCE</scope>
    <source>
        <strain evidence="12">RP10</strain>
    </source>
</reference>
<keyword evidence="3 9" id="KW-0963">Cytoplasm</keyword>
<keyword evidence="6 9" id="KW-0067">ATP-binding</keyword>
<feature type="short sequence motif" description="'KMSKS' region" evidence="9">
    <location>
        <begin position="299"/>
        <end position="303"/>
    </location>
</feature>
<dbReference type="PANTHER" id="PTHR43326">
    <property type="entry name" value="METHIONYL-TRNA SYNTHETASE"/>
    <property type="match status" value="1"/>
</dbReference>
<dbReference type="Pfam" id="PF19303">
    <property type="entry name" value="Anticodon_3"/>
    <property type="match status" value="1"/>
</dbReference>
<evidence type="ECO:0000256" key="8">
    <source>
        <dbReference type="ARBA" id="ARBA00023146"/>
    </source>
</evidence>
<dbReference type="EC" id="6.1.1.10" evidence="9"/>
<comment type="subcellular location">
    <subcellularLocation>
        <location evidence="2 9">Cytoplasm</location>
    </subcellularLocation>
</comment>
<comment type="similarity">
    <text evidence="9">Belongs to the class-I aminoacyl-tRNA synthetase family. MetG type 2B subfamily.</text>
</comment>
<evidence type="ECO:0000313" key="12">
    <source>
        <dbReference type="EMBL" id="MCP3733628.1"/>
    </source>
</evidence>
<evidence type="ECO:0000256" key="2">
    <source>
        <dbReference type="ARBA" id="ARBA00004496"/>
    </source>
</evidence>
<dbReference type="Pfam" id="PF09334">
    <property type="entry name" value="tRNA-synt_1g"/>
    <property type="match status" value="1"/>
</dbReference>
<comment type="caution">
    <text evidence="12">The sequence shown here is derived from an EMBL/GenBank/DDBJ whole genome shotgun (WGS) entry which is preliminary data.</text>
</comment>
<keyword evidence="8 9" id="KW-0030">Aminoacyl-tRNA synthetase</keyword>
<dbReference type="InterPro" id="IPR014729">
    <property type="entry name" value="Rossmann-like_a/b/a_fold"/>
</dbReference>
<dbReference type="PROSITE" id="PS00178">
    <property type="entry name" value="AA_TRNA_LIGASE_I"/>
    <property type="match status" value="1"/>
</dbReference>
<dbReference type="NCBIfam" id="TIGR00398">
    <property type="entry name" value="metG"/>
    <property type="match status" value="1"/>
</dbReference>
<dbReference type="GO" id="GO:0004825">
    <property type="term" value="F:methionine-tRNA ligase activity"/>
    <property type="evidence" value="ECO:0007669"/>
    <property type="project" value="UniProtKB-UniRule"/>
</dbReference>
<dbReference type="CDD" id="cd00814">
    <property type="entry name" value="MetRS_core"/>
    <property type="match status" value="1"/>
</dbReference>
<evidence type="ECO:0000256" key="9">
    <source>
        <dbReference type="HAMAP-Rule" id="MF_01228"/>
    </source>
</evidence>
<dbReference type="InterPro" id="IPR033911">
    <property type="entry name" value="MetRS_core"/>
</dbReference>
<dbReference type="InterPro" id="IPR014758">
    <property type="entry name" value="Met-tRNA_synth"/>
</dbReference>
<evidence type="ECO:0000256" key="4">
    <source>
        <dbReference type="ARBA" id="ARBA00022598"/>
    </source>
</evidence>
<evidence type="ECO:0000256" key="5">
    <source>
        <dbReference type="ARBA" id="ARBA00022741"/>
    </source>
</evidence>
<evidence type="ECO:0000256" key="6">
    <source>
        <dbReference type="ARBA" id="ARBA00022840"/>
    </source>
</evidence>
<accession>A0A9X2HMB8</accession>
<comment type="caution">
    <text evidence="9">Lacks conserved residue(s) required for the propagation of feature annotation.</text>
</comment>
<dbReference type="Proteomes" id="UP001139486">
    <property type="component" value="Unassembled WGS sequence"/>
</dbReference>
<dbReference type="InterPro" id="IPR001412">
    <property type="entry name" value="aa-tRNA-synth_I_CS"/>
</dbReference>
<dbReference type="InterPro" id="IPR023457">
    <property type="entry name" value="Met-tRNA_synth_2"/>
</dbReference>
<dbReference type="AlphaFoldDB" id="A0A9X2HMB8"/>
<dbReference type="InterPro" id="IPR041872">
    <property type="entry name" value="Anticodon_Met"/>
</dbReference>
<dbReference type="HAMAP" id="MF_01228">
    <property type="entry name" value="Met_tRNA_synth_type2"/>
    <property type="match status" value="1"/>
</dbReference>
<feature type="domain" description="Methionyl/Leucyl tRNA synthetase" evidence="10">
    <location>
        <begin position="5"/>
        <end position="363"/>
    </location>
</feature>
<protein>
    <recommendedName>
        <fullName evidence="9">Methionine--tRNA ligase</fullName>
        <ecNumber evidence="9">6.1.1.10</ecNumber>
    </recommendedName>
    <alternativeName>
        <fullName evidence="9">Methionyl-tRNA synthetase</fullName>
        <shortName evidence="9">MetRS</shortName>
    </alternativeName>
</protein>
<dbReference type="NCBIfam" id="NF008900">
    <property type="entry name" value="PRK12267.1"/>
    <property type="match status" value="1"/>
</dbReference>
<dbReference type="Gene3D" id="2.170.220.10">
    <property type="match status" value="1"/>
</dbReference>
<keyword evidence="4 9" id="KW-0436">Ligase</keyword>
<proteinExistence type="inferred from homology"/>
<dbReference type="EMBL" id="JAMLDY010000002">
    <property type="protein sequence ID" value="MCP3733628.1"/>
    <property type="molecule type" value="Genomic_DNA"/>
</dbReference>
<dbReference type="RefSeq" id="WP_254287638.1">
    <property type="nucleotide sequence ID" value="NZ_JAMLDY010000002.1"/>
</dbReference>
<feature type="domain" description="Methionyl-tRNA synthetase anticodon-binding" evidence="11">
    <location>
        <begin position="374"/>
        <end position="510"/>
    </location>
</feature>
<evidence type="ECO:0000313" key="13">
    <source>
        <dbReference type="Proteomes" id="UP001139486"/>
    </source>
</evidence>
<dbReference type="FunFam" id="2.170.220.10:FF:000002">
    <property type="entry name" value="Methionine--tRNA ligase"/>
    <property type="match status" value="1"/>
</dbReference>